<dbReference type="OrthoDB" id="188411at2157"/>
<dbReference type="Proteomes" id="UP000302218">
    <property type="component" value="Chromosome"/>
</dbReference>
<dbReference type="KEGG" id="nvr:FEJ81_02715"/>
<sequence length="112" mass="12900">MQRDRGGDQRGGRSQRDFGDTQQYDRGGEYGDTGDRSGGRMNREQQSGGGLEYEQRGRRSEQGDWTESRESDRGSSGDRNQQLQDDMSNRRHVHERDPTADEDRARDEDWSS</sequence>
<dbReference type="EMBL" id="CP040330">
    <property type="protein sequence ID" value="QCS44255.1"/>
    <property type="molecule type" value="Genomic_DNA"/>
</dbReference>
<organism evidence="2 3">
    <name type="scientific">Natrinema versiforme</name>
    <dbReference type="NCBI Taxonomy" id="88724"/>
    <lineage>
        <taxon>Archaea</taxon>
        <taxon>Methanobacteriati</taxon>
        <taxon>Methanobacteriota</taxon>
        <taxon>Stenosarchaea group</taxon>
        <taxon>Halobacteria</taxon>
        <taxon>Halobacteriales</taxon>
        <taxon>Natrialbaceae</taxon>
        <taxon>Natrinema</taxon>
    </lineage>
</organism>
<feature type="compositionally biased region" description="Basic and acidic residues" evidence="1">
    <location>
        <begin position="26"/>
        <end position="43"/>
    </location>
</feature>
<feature type="compositionally biased region" description="Basic and acidic residues" evidence="1">
    <location>
        <begin position="53"/>
        <end position="76"/>
    </location>
</feature>
<protein>
    <submittedName>
        <fullName evidence="2">Uncharacterized protein</fullName>
    </submittedName>
</protein>
<reference evidence="3" key="1">
    <citation type="submission" date="2019-05" db="EMBL/GenBank/DDBJ databases">
        <title>Genome sequence and methylation pattern of the halophilic Archaeon Natrinema versiforme BOL5-4.</title>
        <authorList>
            <person name="DasSarma P."/>
            <person name="Anton B.P."/>
            <person name="DasSarma S.L."/>
            <person name="Martinez F.L."/>
            <person name="Guzman D."/>
            <person name="Roberts R.J."/>
            <person name="DasSarma S."/>
        </authorList>
    </citation>
    <scope>NUCLEOTIDE SEQUENCE [LARGE SCALE GENOMIC DNA]</scope>
    <source>
        <strain evidence="3">BOL5-4</strain>
    </source>
</reference>
<accession>A0A4P8WLM1</accession>
<evidence type="ECO:0000256" key="1">
    <source>
        <dbReference type="SAM" id="MobiDB-lite"/>
    </source>
</evidence>
<feature type="compositionally biased region" description="Basic and acidic residues" evidence="1">
    <location>
        <begin position="94"/>
        <end position="112"/>
    </location>
</feature>
<feature type="region of interest" description="Disordered" evidence="1">
    <location>
        <begin position="1"/>
        <end position="112"/>
    </location>
</feature>
<feature type="compositionally biased region" description="Basic and acidic residues" evidence="1">
    <location>
        <begin position="1"/>
        <end position="19"/>
    </location>
</feature>
<gene>
    <name evidence="2" type="ORF">FEJ81_02715</name>
</gene>
<dbReference type="AlphaFoldDB" id="A0A4P8WLM1"/>
<name>A0A4P8WLM1_9EURY</name>
<proteinExistence type="predicted"/>
<evidence type="ECO:0000313" key="2">
    <source>
        <dbReference type="EMBL" id="QCS44255.1"/>
    </source>
</evidence>
<evidence type="ECO:0000313" key="3">
    <source>
        <dbReference type="Proteomes" id="UP000302218"/>
    </source>
</evidence>